<keyword evidence="1" id="KW-0805">Transcription regulation</keyword>
<evidence type="ECO:0000313" key="5">
    <source>
        <dbReference type="EMBL" id="GAA4668035.1"/>
    </source>
</evidence>
<name>A0ABP8VNL7_9MICO</name>
<protein>
    <submittedName>
        <fullName evidence="5">LacI family DNA-binding transcriptional regulator</fullName>
    </submittedName>
</protein>
<dbReference type="GO" id="GO:0003677">
    <property type="term" value="F:DNA binding"/>
    <property type="evidence" value="ECO:0007669"/>
    <property type="project" value="UniProtKB-KW"/>
</dbReference>
<keyword evidence="3" id="KW-0804">Transcription</keyword>
<dbReference type="InterPro" id="IPR028082">
    <property type="entry name" value="Peripla_BP_I"/>
</dbReference>
<accession>A0ABP8VNL7</accession>
<dbReference type="PROSITE" id="PS50932">
    <property type="entry name" value="HTH_LACI_2"/>
    <property type="match status" value="1"/>
</dbReference>
<dbReference type="EMBL" id="BAABLM010000001">
    <property type="protein sequence ID" value="GAA4668035.1"/>
    <property type="molecule type" value="Genomic_DNA"/>
</dbReference>
<dbReference type="CDD" id="cd01392">
    <property type="entry name" value="HTH_LacI"/>
    <property type="match status" value="1"/>
</dbReference>
<dbReference type="Gene3D" id="3.40.50.2300">
    <property type="match status" value="2"/>
</dbReference>
<feature type="domain" description="HTH lacI-type" evidence="4">
    <location>
        <begin position="5"/>
        <end position="59"/>
    </location>
</feature>
<sequence length="331" mass="35708">MSEEPTIYEVAAKASVSISTVSLALNHPDRVKPTTLSRILGVADEIGFVPKERAVVRARRGLGRIAAVGPFSSYPSYMRRLAGALDEIDDSGTQLLVYDYEDVSVSGSPLLSSLPVRGHVDGLIIMGVEVGGEVTDRLLSRLPAVLLDIRHPVLPSVYVDDFAGASAVGAHLQRAGHARVAFIGEVEAVTVEASPVERRLRGLEEGFGQEGIRSIIMPRTEGAESRAVDELLASAADGPVTAIFAYRDLVGVRIVRELRKRGIRVPEEMEVIGYDDDPMAEATGLSTVRHPFEESGRAAVRLLQQMVSTSTKTAESIQLPFELVLRDTTRG</sequence>
<evidence type="ECO:0000256" key="2">
    <source>
        <dbReference type="ARBA" id="ARBA00023125"/>
    </source>
</evidence>
<evidence type="ECO:0000259" key="4">
    <source>
        <dbReference type="PROSITE" id="PS50932"/>
    </source>
</evidence>
<reference evidence="6" key="1">
    <citation type="journal article" date="2019" name="Int. J. Syst. Evol. Microbiol.">
        <title>The Global Catalogue of Microorganisms (GCM) 10K type strain sequencing project: providing services to taxonomists for standard genome sequencing and annotation.</title>
        <authorList>
            <consortium name="The Broad Institute Genomics Platform"/>
            <consortium name="The Broad Institute Genome Sequencing Center for Infectious Disease"/>
            <person name="Wu L."/>
            <person name="Ma J."/>
        </authorList>
    </citation>
    <scope>NUCLEOTIDE SEQUENCE [LARGE SCALE GENOMIC DNA]</scope>
    <source>
        <strain evidence="6">JCM 18956</strain>
    </source>
</reference>
<evidence type="ECO:0000256" key="3">
    <source>
        <dbReference type="ARBA" id="ARBA00023163"/>
    </source>
</evidence>
<dbReference type="Proteomes" id="UP001501295">
    <property type="component" value="Unassembled WGS sequence"/>
</dbReference>
<evidence type="ECO:0000313" key="6">
    <source>
        <dbReference type="Proteomes" id="UP001501295"/>
    </source>
</evidence>
<evidence type="ECO:0000256" key="1">
    <source>
        <dbReference type="ARBA" id="ARBA00023015"/>
    </source>
</evidence>
<dbReference type="CDD" id="cd06267">
    <property type="entry name" value="PBP1_LacI_sugar_binding-like"/>
    <property type="match status" value="1"/>
</dbReference>
<dbReference type="InterPro" id="IPR046335">
    <property type="entry name" value="LacI/GalR-like_sensor"/>
</dbReference>
<dbReference type="PANTHER" id="PTHR30146">
    <property type="entry name" value="LACI-RELATED TRANSCRIPTIONAL REPRESSOR"/>
    <property type="match status" value="1"/>
</dbReference>
<comment type="caution">
    <text evidence="5">The sequence shown here is derived from an EMBL/GenBank/DDBJ whole genome shotgun (WGS) entry which is preliminary data.</text>
</comment>
<proteinExistence type="predicted"/>
<dbReference type="SUPFAM" id="SSF47413">
    <property type="entry name" value="lambda repressor-like DNA-binding domains"/>
    <property type="match status" value="1"/>
</dbReference>
<dbReference type="Pfam" id="PF13377">
    <property type="entry name" value="Peripla_BP_3"/>
    <property type="match status" value="1"/>
</dbReference>
<organism evidence="5 6">
    <name type="scientific">Frondihabitans cladoniiphilus</name>
    <dbReference type="NCBI Taxonomy" id="715785"/>
    <lineage>
        <taxon>Bacteria</taxon>
        <taxon>Bacillati</taxon>
        <taxon>Actinomycetota</taxon>
        <taxon>Actinomycetes</taxon>
        <taxon>Micrococcales</taxon>
        <taxon>Microbacteriaceae</taxon>
        <taxon>Frondihabitans</taxon>
    </lineage>
</organism>
<dbReference type="InterPro" id="IPR000843">
    <property type="entry name" value="HTH_LacI"/>
</dbReference>
<dbReference type="InterPro" id="IPR010982">
    <property type="entry name" value="Lambda_DNA-bd_dom_sf"/>
</dbReference>
<dbReference type="SMART" id="SM00354">
    <property type="entry name" value="HTH_LACI"/>
    <property type="match status" value="1"/>
</dbReference>
<dbReference type="Pfam" id="PF00356">
    <property type="entry name" value="LacI"/>
    <property type="match status" value="1"/>
</dbReference>
<dbReference type="PANTHER" id="PTHR30146:SF109">
    <property type="entry name" value="HTH-TYPE TRANSCRIPTIONAL REGULATOR GALS"/>
    <property type="match status" value="1"/>
</dbReference>
<keyword evidence="2 5" id="KW-0238">DNA-binding</keyword>
<dbReference type="RefSeq" id="WP_345373470.1">
    <property type="nucleotide sequence ID" value="NZ_BAABLM010000001.1"/>
</dbReference>
<dbReference type="SUPFAM" id="SSF53822">
    <property type="entry name" value="Periplasmic binding protein-like I"/>
    <property type="match status" value="1"/>
</dbReference>
<keyword evidence="6" id="KW-1185">Reference proteome</keyword>
<gene>
    <name evidence="5" type="ORF">GCM10025780_08130</name>
</gene>
<dbReference type="Gene3D" id="1.10.260.40">
    <property type="entry name" value="lambda repressor-like DNA-binding domains"/>
    <property type="match status" value="1"/>
</dbReference>